<dbReference type="Proteomes" id="UP000655366">
    <property type="component" value="Unassembled WGS sequence"/>
</dbReference>
<reference evidence="4 5" key="1">
    <citation type="submission" date="2020-11" db="EMBL/GenBank/DDBJ databases">
        <title>Arthrobacter antarcticus sp. nov., isolated from Antarctic Soil.</title>
        <authorList>
            <person name="Li J."/>
        </authorList>
    </citation>
    <scope>NUCLEOTIDE SEQUENCE [LARGE SCALE GENOMIC DNA]</scope>
    <source>
        <strain evidence="4 5">Z1-20</strain>
    </source>
</reference>
<comment type="caution">
    <text evidence="4">The sequence shown here is derived from an EMBL/GenBank/DDBJ whole genome shotgun (WGS) entry which is preliminary data.</text>
</comment>
<keyword evidence="5" id="KW-1185">Reference proteome</keyword>
<proteinExistence type="predicted"/>
<dbReference type="SUPFAM" id="SSF46689">
    <property type="entry name" value="Homeodomain-like"/>
    <property type="match status" value="1"/>
</dbReference>
<organism evidence="4 5">
    <name type="scientific">Arthrobacter terrae</name>
    <dbReference type="NCBI Taxonomy" id="2935737"/>
    <lineage>
        <taxon>Bacteria</taxon>
        <taxon>Bacillati</taxon>
        <taxon>Actinomycetota</taxon>
        <taxon>Actinomycetes</taxon>
        <taxon>Micrococcales</taxon>
        <taxon>Micrococcaceae</taxon>
        <taxon>Arthrobacter</taxon>
    </lineage>
</organism>
<keyword evidence="1 2" id="KW-0238">DNA-binding</keyword>
<dbReference type="PROSITE" id="PS50977">
    <property type="entry name" value="HTH_TETR_2"/>
    <property type="match status" value="1"/>
</dbReference>
<evidence type="ECO:0000256" key="2">
    <source>
        <dbReference type="PROSITE-ProRule" id="PRU00335"/>
    </source>
</evidence>
<evidence type="ECO:0000256" key="1">
    <source>
        <dbReference type="ARBA" id="ARBA00023125"/>
    </source>
</evidence>
<dbReference type="InterPro" id="IPR001647">
    <property type="entry name" value="HTH_TetR"/>
</dbReference>
<dbReference type="GO" id="GO:0003700">
    <property type="term" value="F:DNA-binding transcription factor activity"/>
    <property type="evidence" value="ECO:0007669"/>
    <property type="project" value="TreeGrafter"/>
</dbReference>
<dbReference type="PRINTS" id="PR00455">
    <property type="entry name" value="HTHTETR"/>
</dbReference>
<protein>
    <submittedName>
        <fullName evidence="4">TetR/AcrR family transcriptional regulator</fullName>
    </submittedName>
</protein>
<evidence type="ECO:0000259" key="3">
    <source>
        <dbReference type="PROSITE" id="PS50977"/>
    </source>
</evidence>
<dbReference type="GO" id="GO:0000976">
    <property type="term" value="F:transcription cis-regulatory region binding"/>
    <property type="evidence" value="ECO:0007669"/>
    <property type="project" value="TreeGrafter"/>
</dbReference>
<dbReference type="Gene3D" id="1.10.357.10">
    <property type="entry name" value="Tetracycline Repressor, domain 2"/>
    <property type="match status" value="1"/>
</dbReference>
<evidence type="ECO:0000313" key="5">
    <source>
        <dbReference type="Proteomes" id="UP000655366"/>
    </source>
</evidence>
<dbReference type="Pfam" id="PF00440">
    <property type="entry name" value="TetR_N"/>
    <property type="match status" value="1"/>
</dbReference>
<gene>
    <name evidence="4" type="ORF">IV500_08135</name>
</gene>
<dbReference type="PANTHER" id="PTHR30055">
    <property type="entry name" value="HTH-TYPE TRANSCRIPTIONAL REGULATOR RUTR"/>
    <property type="match status" value="1"/>
</dbReference>
<sequence>MKHFQSLLVDRTDTSIPSPAVPTGARERIMRAAYELFAQRGIRDVGIAELISRAGVAKATFYGHFASKDDLVLAFLERCHQVWTVEQIISESRRRADNPTAQLLAIFDVLDGSFRRDDFEACSFISTMLEMGATHPLGKAAAGYLAQVRDFMRTLATEAGLEEPDRFARSCHILTKGSIISAVEGDKEAAIWAKRMAVSLIADHGGSAQLTPLWQGAT</sequence>
<dbReference type="PANTHER" id="PTHR30055:SF200">
    <property type="entry name" value="HTH-TYPE TRANSCRIPTIONAL REPRESSOR BDCR"/>
    <property type="match status" value="1"/>
</dbReference>
<dbReference type="InterPro" id="IPR050109">
    <property type="entry name" value="HTH-type_TetR-like_transc_reg"/>
</dbReference>
<name>A0A931CIR9_9MICC</name>
<dbReference type="AlphaFoldDB" id="A0A931CIR9"/>
<accession>A0A931CIR9</accession>
<dbReference type="InterPro" id="IPR009057">
    <property type="entry name" value="Homeodomain-like_sf"/>
</dbReference>
<dbReference type="EMBL" id="JADNYM010000008">
    <property type="protein sequence ID" value="MBG0739357.1"/>
    <property type="molecule type" value="Genomic_DNA"/>
</dbReference>
<evidence type="ECO:0000313" key="4">
    <source>
        <dbReference type="EMBL" id="MBG0739357.1"/>
    </source>
</evidence>
<feature type="DNA-binding region" description="H-T-H motif" evidence="2">
    <location>
        <begin position="46"/>
        <end position="65"/>
    </location>
</feature>
<feature type="domain" description="HTH tetR-type" evidence="3">
    <location>
        <begin position="23"/>
        <end position="83"/>
    </location>
</feature>